<evidence type="ECO:0000313" key="2">
    <source>
        <dbReference type="EMBL" id="KAH9838627.1"/>
    </source>
</evidence>
<accession>A0ABQ8KKH2</accession>
<feature type="region of interest" description="Disordered" evidence="1">
    <location>
        <begin position="105"/>
        <end position="134"/>
    </location>
</feature>
<feature type="region of interest" description="Disordered" evidence="1">
    <location>
        <begin position="1"/>
        <end position="31"/>
    </location>
</feature>
<sequence>MFLRGQRSTTGGISRVRPTINTRDNYTSRDPEKWTKEDVADYVDRHSDDFASKNRMLAIIRDKSLTGLYFVQIDHEGLRKESFISGDSDLLKDLITLSDLLKKKAKRTSPVQQRSPPTVWAIWPNLRGEPSSQD</sequence>
<protein>
    <submittedName>
        <fullName evidence="2">Uncharacterized protein</fullName>
    </submittedName>
</protein>
<evidence type="ECO:0000256" key="1">
    <source>
        <dbReference type="SAM" id="MobiDB-lite"/>
    </source>
</evidence>
<dbReference type="EMBL" id="JADCUA010000007">
    <property type="protein sequence ID" value="KAH9838627.1"/>
    <property type="molecule type" value="Genomic_DNA"/>
</dbReference>
<evidence type="ECO:0000313" key="3">
    <source>
        <dbReference type="Proteomes" id="UP000814176"/>
    </source>
</evidence>
<dbReference type="GeneID" id="72008048"/>
<name>A0ABQ8KKH2_9APHY</name>
<dbReference type="SUPFAM" id="SSF47769">
    <property type="entry name" value="SAM/Pointed domain"/>
    <property type="match status" value="1"/>
</dbReference>
<dbReference type="RefSeq" id="XP_047780542.1">
    <property type="nucleotide sequence ID" value="XM_047927316.1"/>
</dbReference>
<organism evidence="2 3">
    <name type="scientific">Rhodofomes roseus</name>
    <dbReference type="NCBI Taxonomy" id="34475"/>
    <lineage>
        <taxon>Eukaryota</taxon>
        <taxon>Fungi</taxon>
        <taxon>Dikarya</taxon>
        <taxon>Basidiomycota</taxon>
        <taxon>Agaricomycotina</taxon>
        <taxon>Agaricomycetes</taxon>
        <taxon>Polyporales</taxon>
        <taxon>Rhodofomes</taxon>
    </lineage>
</organism>
<proteinExistence type="predicted"/>
<gene>
    <name evidence="2" type="ORF">C8Q71DRAFT_856560</name>
</gene>
<reference evidence="2 3" key="1">
    <citation type="journal article" date="2021" name="Environ. Microbiol.">
        <title>Gene family expansions and transcriptome signatures uncover fungal adaptations to wood decay.</title>
        <authorList>
            <person name="Hage H."/>
            <person name="Miyauchi S."/>
            <person name="Viragh M."/>
            <person name="Drula E."/>
            <person name="Min B."/>
            <person name="Chaduli D."/>
            <person name="Navarro D."/>
            <person name="Favel A."/>
            <person name="Norest M."/>
            <person name="Lesage-Meessen L."/>
            <person name="Balint B."/>
            <person name="Merenyi Z."/>
            <person name="de Eugenio L."/>
            <person name="Morin E."/>
            <person name="Martinez A.T."/>
            <person name="Baldrian P."/>
            <person name="Stursova M."/>
            <person name="Martinez M.J."/>
            <person name="Novotny C."/>
            <person name="Magnuson J.K."/>
            <person name="Spatafora J.W."/>
            <person name="Maurice S."/>
            <person name="Pangilinan J."/>
            <person name="Andreopoulos W."/>
            <person name="LaButti K."/>
            <person name="Hundley H."/>
            <person name="Na H."/>
            <person name="Kuo A."/>
            <person name="Barry K."/>
            <person name="Lipzen A."/>
            <person name="Henrissat B."/>
            <person name="Riley R."/>
            <person name="Ahrendt S."/>
            <person name="Nagy L.G."/>
            <person name="Grigoriev I.V."/>
            <person name="Martin F."/>
            <person name="Rosso M.N."/>
        </authorList>
    </citation>
    <scope>NUCLEOTIDE SEQUENCE [LARGE SCALE GENOMIC DNA]</scope>
    <source>
        <strain evidence="2 3">CIRM-BRFM 1785</strain>
    </source>
</reference>
<feature type="compositionally biased region" description="Polar residues" evidence="1">
    <location>
        <begin position="1"/>
        <end position="12"/>
    </location>
</feature>
<comment type="caution">
    <text evidence="2">The sequence shown here is derived from an EMBL/GenBank/DDBJ whole genome shotgun (WGS) entry which is preliminary data.</text>
</comment>
<dbReference type="Proteomes" id="UP000814176">
    <property type="component" value="Unassembled WGS sequence"/>
</dbReference>
<keyword evidence="3" id="KW-1185">Reference proteome</keyword>
<dbReference type="InterPro" id="IPR013761">
    <property type="entry name" value="SAM/pointed_sf"/>
</dbReference>